<accession>A0A1M4XZ72</accession>
<evidence type="ECO:0000313" key="2">
    <source>
        <dbReference type="EMBL" id="SHE98740.1"/>
    </source>
</evidence>
<feature type="transmembrane region" description="Helical" evidence="1">
    <location>
        <begin position="6"/>
        <end position="23"/>
    </location>
</feature>
<name>A0A1M4XZ72_9BACE</name>
<proteinExistence type="predicted"/>
<organism evidence="2 3">
    <name type="scientific">Bacteroides luti</name>
    <dbReference type="NCBI Taxonomy" id="1297750"/>
    <lineage>
        <taxon>Bacteria</taxon>
        <taxon>Pseudomonadati</taxon>
        <taxon>Bacteroidota</taxon>
        <taxon>Bacteroidia</taxon>
        <taxon>Bacteroidales</taxon>
        <taxon>Bacteroidaceae</taxon>
        <taxon>Bacteroides</taxon>
    </lineage>
</organism>
<dbReference type="EMBL" id="FQTV01000004">
    <property type="protein sequence ID" value="SHE98740.1"/>
    <property type="molecule type" value="Genomic_DNA"/>
</dbReference>
<dbReference type="Proteomes" id="UP000184509">
    <property type="component" value="Unassembled WGS sequence"/>
</dbReference>
<evidence type="ECO:0000256" key="1">
    <source>
        <dbReference type="SAM" id="Phobius"/>
    </source>
</evidence>
<keyword evidence="1" id="KW-1133">Transmembrane helix</keyword>
<keyword evidence="1" id="KW-0472">Membrane</keyword>
<dbReference type="STRING" id="1297750.SAMN05444405_104169"/>
<evidence type="ECO:0000313" key="3">
    <source>
        <dbReference type="Proteomes" id="UP000184509"/>
    </source>
</evidence>
<feature type="transmembrane region" description="Helical" evidence="1">
    <location>
        <begin position="44"/>
        <end position="62"/>
    </location>
</feature>
<gene>
    <name evidence="2" type="ORF">SAMN05444405_104169</name>
</gene>
<keyword evidence="1" id="KW-0812">Transmembrane</keyword>
<keyword evidence="3" id="KW-1185">Reference proteome</keyword>
<reference evidence="2 3" key="1">
    <citation type="submission" date="2016-11" db="EMBL/GenBank/DDBJ databases">
        <authorList>
            <person name="Jaros S."/>
            <person name="Januszkiewicz K."/>
            <person name="Wedrychowicz H."/>
        </authorList>
    </citation>
    <scope>NUCLEOTIDE SEQUENCE [LARGE SCALE GENOMIC DNA]</scope>
    <source>
        <strain evidence="2 3">DSM 26991</strain>
    </source>
</reference>
<protein>
    <submittedName>
        <fullName evidence="2">Uncharacterized protein</fullName>
    </submittedName>
</protein>
<sequence>MIKNWIFLILFFVGIIWTVLDLFKVKNFTGDSKQIKSLYKEYKILVLAIFIYLVFTYIDKIFF</sequence>
<dbReference type="AlphaFoldDB" id="A0A1M4XZ72"/>